<dbReference type="PRINTS" id="PR01035">
    <property type="entry name" value="TCRTETA"/>
</dbReference>
<dbReference type="Gene3D" id="1.20.1250.20">
    <property type="entry name" value="MFS general substrate transporter like domains"/>
    <property type="match status" value="1"/>
</dbReference>
<feature type="transmembrane region" description="Helical" evidence="6">
    <location>
        <begin position="90"/>
        <end position="109"/>
    </location>
</feature>
<feature type="transmembrane region" description="Helical" evidence="6">
    <location>
        <begin position="143"/>
        <end position="169"/>
    </location>
</feature>
<feature type="transmembrane region" description="Helical" evidence="6">
    <location>
        <begin position="21"/>
        <end position="42"/>
    </location>
</feature>
<accession>A0A4U5JBV4</accession>
<feature type="transmembrane region" description="Helical" evidence="6">
    <location>
        <begin position="379"/>
        <end position="401"/>
    </location>
</feature>
<feature type="transmembrane region" description="Helical" evidence="6">
    <location>
        <begin position="220"/>
        <end position="244"/>
    </location>
</feature>
<feature type="transmembrane region" description="Helical" evidence="6">
    <location>
        <begin position="355"/>
        <end position="373"/>
    </location>
</feature>
<keyword evidence="5 6" id="KW-0472">Membrane</keyword>
<feature type="transmembrane region" description="Helical" evidence="6">
    <location>
        <begin position="54"/>
        <end position="78"/>
    </location>
</feature>
<feature type="transmembrane region" description="Helical" evidence="6">
    <location>
        <begin position="287"/>
        <end position="309"/>
    </location>
</feature>
<comment type="subcellular location">
    <subcellularLocation>
        <location evidence="1">Cell membrane</location>
        <topology evidence="1">Multi-pass membrane protein</topology>
    </subcellularLocation>
</comment>
<feature type="transmembrane region" description="Helical" evidence="6">
    <location>
        <begin position="315"/>
        <end position="334"/>
    </location>
</feature>
<evidence type="ECO:0000256" key="2">
    <source>
        <dbReference type="ARBA" id="ARBA00022475"/>
    </source>
</evidence>
<reference evidence="8 9" key="1">
    <citation type="submission" date="2019-04" db="EMBL/GenBank/DDBJ databases">
        <title>Natronomonas sp. F20-122 a newhaloarchaeon isolated from a saline saltern of Isla Bacuta, Huelva, Spain.</title>
        <authorList>
            <person name="Duran-Viseras A."/>
            <person name="Sanchez-Porro C."/>
            <person name="Ventosa A."/>
        </authorList>
    </citation>
    <scope>NUCLEOTIDE SEQUENCE [LARGE SCALE GENOMIC DNA]</scope>
    <source>
        <strain evidence="8 9">F20-122</strain>
    </source>
</reference>
<dbReference type="CDD" id="cd17474">
    <property type="entry name" value="MFS_YfmO_like"/>
    <property type="match status" value="1"/>
</dbReference>
<proteinExistence type="predicted"/>
<evidence type="ECO:0000313" key="9">
    <source>
        <dbReference type="Proteomes" id="UP000308037"/>
    </source>
</evidence>
<keyword evidence="2" id="KW-1003">Cell membrane</keyword>
<sequence>MRTDPEETSLKSRIPWHSGTFHVIIASSLMGVMGVSLIGPVLPELRPAFGISDAEAGLVITTYALPGIFLTPVIGLLADRFGRKQLLIPLLFTYGVSGGAIAFTTNFTIVLVLRIFQGLGATALAMLAITLIGDIYEGTQRDALIGVNGSMIGIGAAFFPMVGGVLGGIGWNLPFLLYGIGIIVGMLAIVLVDVPAQNESRDDVRVYLTRLFATSRSPRALAIFAALFATIFVFYGAVIIALPLLLSDEFGLGPELIGIVLAVVSLSNAVTASQYGRISQLRSGPELAGLGFVAFGLGLLMIGVAATILLISVGLLAFGVGIGLFFPSIDTIIITDFSEELRAGVMGLRTSTLRLGQTIGPVVFTGVAEFFFVETVNGYRVILFVVSVIVISLGSIIYVLLRR</sequence>
<dbReference type="Proteomes" id="UP000308037">
    <property type="component" value="Unassembled WGS sequence"/>
</dbReference>
<evidence type="ECO:0000256" key="5">
    <source>
        <dbReference type="ARBA" id="ARBA00023136"/>
    </source>
</evidence>
<dbReference type="InterPro" id="IPR050189">
    <property type="entry name" value="MFS_Efflux_Transporters"/>
</dbReference>
<feature type="transmembrane region" description="Helical" evidence="6">
    <location>
        <begin position="115"/>
        <end position="136"/>
    </location>
</feature>
<dbReference type="InterPro" id="IPR001958">
    <property type="entry name" value="Tet-R_TetA/multi-R_MdtG-like"/>
</dbReference>
<name>A0A4U5JBV4_9EURY</name>
<dbReference type="Pfam" id="PF07690">
    <property type="entry name" value="MFS_1"/>
    <property type="match status" value="1"/>
</dbReference>
<evidence type="ECO:0000256" key="6">
    <source>
        <dbReference type="SAM" id="Phobius"/>
    </source>
</evidence>
<dbReference type="GO" id="GO:0005886">
    <property type="term" value="C:plasma membrane"/>
    <property type="evidence" value="ECO:0007669"/>
    <property type="project" value="UniProtKB-SubCell"/>
</dbReference>
<evidence type="ECO:0000256" key="4">
    <source>
        <dbReference type="ARBA" id="ARBA00022989"/>
    </source>
</evidence>
<keyword evidence="3 6" id="KW-0812">Transmembrane</keyword>
<dbReference type="InterPro" id="IPR011701">
    <property type="entry name" value="MFS"/>
</dbReference>
<dbReference type="PANTHER" id="PTHR43124">
    <property type="entry name" value="PURINE EFFLUX PUMP PBUE"/>
    <property type="match status" value="1"/>
</dbReference>
<dbReference type="InterPro" id="IPR036259">
    <property type="entry name" value="MFS_trans_sf"/>
</dbReference>
<dbReference type="RefSeq" id="WP_137277072.1">
    <property type="nucleotide sequence ID" value="NZ_QKNX01000005.1"/>
</dbReference>
<feature type="transmembrane region" description="Helical" evidence="6">
    <location>
        <begin position="175"/>
        <end position="196"/>
    </location>
</feature>
<dbReference type="AlphaFoldDB" id="A0A4U5JBV4"/>
<evidence type="ECO:0000259" key="7">
    <source>
        <dbReference type="PROSITE" id="PS50850"/>
    </source>
</evidence>
<evidence type="ECO:0000256" key="1">
    <source>
        <dbReference type="ARBA" id="ARBA00004651"/>
    </source>
</evidence>
<dbReference type="SUPFAM" id="SSF103473">
    <property type="entry name" value="MFS general substrate transporter"/>
    <property type="match status" value="1"/>
</dbReference>
<evidence type="ECO:0000256" key="3">
    <source>
        <dbReference type="ARBA" id="ARBA00022692"/>
    </source>
</evidence>
<keyword evidence="4 6" id="KW-1133">Transmembrane helix</keyword>
<gene>
    <name evidence="8" type="ORF">DM868_11745</name>
</gene>
<keyword evidence="9" id="KW-1185">Reference proteome</keyword>
<feature type="domain" description="Major facilitator superfamily (MFS) profile" evidence="7">
    <location>
        <begin position="20"/>
        <end position="403"/>
    </location>
</feature>
<dbReference type="PANTHER" id="PTHR43124:SF3">
    <property type="entry name" value="CHLORAMPHENICOL EFFLUX PUMP RV0191"/>
    <property type="match status" value="1"/>
</dbReference>
<dbReference type="PROSITE" id="PS50850">
    <property type="entry name" value="MFS"/>
    <property type="match status" value="1"/>
</dbReference>
<comment type="caution">
    <text evidence="8">The sequence shown here is derived from an EMBL/GenBank/DDBJ whole genome shotgun (WGS) entry which is preliminary data.</text>
</comment>
<dbReference type="EMBL" id="QKNX01000005">
    <property type="protein sequence ID" value="TKR25037.1"/>
    <property type="molecule type" value="Genomic_DNA"/>
</dbReference>
<dbReference type="InterPro" id="IPR020846">
    <property type="entry name" value="MFS_dom"/>
</dbReference>
<organism evidence="8 9">
    <name type="scientific">Natronomonas salsuginis</name>
    <dbReference type="NCBI Taxonomy" id="2217661"/>
    <lineage>
        <taxon>Archaea</taxon>
        <taxon>Methanobacteriati</taxon>
        <taxon>Methanobacteriota</taxon>
        <taxon>Stenosarchaea group</taxon>
        <taxon>Halobacteria</taxon>
        <taxon>Halobacteriales</taxon>
        <taxon>Natronomonadaceae</taxon>
        <taxon>Natronomonas</taxon>
    </lineage>
</organism>
<dbReference type="GO" id="GO:0022857">
    <property type="term" value="F:transmembrane transporter activity"/>
    <property type="evidence" value="ECO:0007669"/>
    <property type="project" value="InterPro"/>
</dbReference>
<protein>
    <submittedName>
        <fullName evidence="8">MFS transporter</fullName>
    </submittedName>
</protein>
<evidence type="ECO:0000313" key="8">
    <source>
        <dbReference type="EMBL" id="TKR25037.1"/>
    </source>
</evidence>
<feature type="transmembrane region" description="Helical" evidence="6">
    <location>
        <begin position="256"/>
        <end position="275"/>
    </location>
</feature>
<dbReference type="OrthoDB" id="117970at2157"/>